<dbReference type="Gene3D" id="3.40.309.10">
    <property type="entry name" value="Aldehyde Dehydrogenase, Chain A, domain 2"/>
    <property type="match status" value="1"/>
</dbReference>
<evidence type="ECO:0000259" key="4">
    <source>
        <dbReference type="Pfam" id="PF00171"/>
    </source>
</evidence>
<dbReference type="Proteomes" id="UP000664859">
    <property type="component" value="Unassembled WGS sequence"/>
</dbReference>
<dbReference type="InterPro" id="IPR016163">
    <property type="entry name" value="Ald_DH_C"/>
</dbReference>
<dbReference type="Gene3D" id="3.40.605.10">
    <property type="entry name" value="Aldehyde Dehydrogenase, Chain A, domain 1"/>
    <property type="match status" value="1"/>
</dbReference>
<dbReference type="FunFam" id="3.40.605.10:FF:000019">
    <property type="entry name" value="probable aldehyde dehydrogenase"/>
    <property type="match status" value="1"/>
</dbReference>
<evidence type="ECO:0000313" key="5">
    <source>
        <dbReference type="EMBL" id="KAG5188490.1"/>
    </source>
</evidence>
<keyword evidence="2" id="KW-0560">Oxidoreductase</keyword>
<dbReference type="AlphaFoldDB" id="A0A835Z7L1"/>
<evidence type="ECO:0000256" key="1">
    <source>
        <dbReference type="ARBA" id="ARBA00009986"/>
    </source>
</evidence>
<dbReference type="InterPro" id="IPR016161">
    <property type="entry name" value="Ald_DH/histidinol_DH"/>
</dbReference>
<dbReference type="InterPro" id="IPR044638">
    <property type="entry name" value="ALDH7A1-like"/>
</dbReference>
<dbReference type="SUPFAM" id="SSF53720">
    <property type="entry name" value="ALDH-like"/>
    <property type="match status" value="1"/>
</dbReference>
<evidence type="ECO:0000256" key="3">
    <source>
        <dbReference type="ARBA" id="ARBA00023027"/>
    </source>
</evidence>
<comment type="caution">
    <text evidence="5">The sequence shown here is derived from an EMBL/GenBank/DDBJ whole genome shotgun (WGS) entry which is preliminary data.</text>
</comment>
<keyword evidence="3" id="KW-0520">NAD</keyword>
<gene>
    <name evidence="5" type="ORF">JKP88DRAFT_269470</name>
</gene>
<dbReference type="PANTHER" id="PTHR43521:SF7">
    <property type="entry name" value="DELTA-1-PYRROLINE-5-CARBOXYLATE DEHYDROGENASE 12A1, MITOCHONDRIAL"/>
    <property type="match status" value="1"/>
</dbReference>
<evidence type="ECO:0000256" key="2">
    <source>
        <dbReference type="ARBA" id="ARBA00023002"/>
    </source>
</evidence>
<dbReference type="InterPro" id="IPR015590">
    <property type="entry name" value="Aldehyde_DH_dom"/>
</dbReference>
<dbReference type="InterPro" id="IPR016160">
    <property type="entry name" value="Ald_DH_CS_CYS"/>
</dbReference>
<dbReference type="InterPro" id="IPR016162">
    <property type="entry name" value="Ald_DH_N"/>
</dbReference>
<feature type="domain" description="Aldehyde dehydrogenase" evidence="4">
    <location>
        <begin position="97"/>
        <end position="482"/>
    </location>
</feature>
<sequence length="530" mass="57318">MRIEGDVPCFRGSGVDPDAISADAPHHVLNLLGGKWQESASATPFPDPLNGGTFMRVSEIGAAEAQPFVKSLQECPKSGLHNPFKNPERYVTYGAVSAKASAEMRKPEVERFFARLIQRVAPKSYAQALGEVVVSRRFLENFSGDQVRYLARSFSDPGDHQGQHSSGWRWPFGPVAVVSPFNFPLEIPLLQTMGALFMGNKVVYKGDSRVSVVMEQALRLLHACGAPPADLDMVACEGAVMQGLLEAARPRVTQFTGSSTVGEALSAALGGRVRLEDAGLDWKILGPDVGNVDYAAWVCDQDAYAFSGQKCSAQSLLFVHDSWVRAGLLDRLRTLAMRRSLEDLTVGPVLTVTTERAMAHVDALLRVPGAEVLFGGKPLDAPRIPRCYGAWEPTAVRVPLRELLKPEHLPVCTREIFGPMQVVTTYGDGELPLVLAACEALDAHLTAAVVSSNRAFQRAVLGATVNGTTYCGARARTTGAPQNHWFGPAGDPRAAGIGTREAIRMVWSCHREIVMDEEPVPEGWTTPPPS</sequence>
<organism evidence="5 6">
    <name type="scientific">Tribonema minus</name>
    <dbReference type="NCBI Taxonomy" id="303371"/>
    <lineage>
        <taxon>Eukaryota</taxon>
        <taxon>Sar</taxon>
        <taxon>Stramenopiles</taxon>
        <taxon>Ochrophyta</taxon>
        <taxon>PX clade</taxon>
        <taxon>Xanthophyceae</taxon>
        <taxon>Tribonematales</taxon>
        <taxon>Tribonemataceae</taxon>
        <taxon>Tribonema</taxon>
    </lineage>
</organism>
<name>A0A835Z7L1_9STRA</name>
<comment type="similarity">
    <text evidence="1">Belongs to the aldehyde dehydrogenase family.</text>
</comment>
<evidence type="ECO:0000313" key="6">
    <source>
        <dbReference type="Proteomes" id="UP000664859"/>
    </source>
</evidence>
<dbReference type="PROSITE" id="PS00070">
    <property type="entry name" value="ALDEHYDE_DEHYDR_CYS"/>
    <property type="match status" value="1"/>
</dbReference>
<reference evidence="5" key="1">
    <citation type="submission" date="2021-02" db="EMBL/GenBank/DDBJ databases">
        <title>First Annotated Genome of the Yellow-green Alga Tribonema minus.</title>
        <authorList>
            <person name="Mahan K.M."/>
        </authorList>
    </citation>
    <scope>NUCLEOTIDE SEQUENCE</scope>
    <source>
        <strain evidence="5">UTEX B ZZ1240</strain>
    </source>
</reference>
<dbReference type="GO" id="GO:0004029">
    <property type="term" value="F:aldehyde dehydrogenase (NAD+) activity"/>
    <property type="evidence" value="ECO:0007669"/>
    <property type="project" value="InterPro"/>
</dbReference>
<proteinExistence type="inferred from homology"/>
<dbReference type="EMBL" id="JAFCMP010000068">
    <property type="protein sequence ID" value="KAG5188490.1"/>
    <property type="molecule type" value="Genomic_DNA"/>
</dbReference>
<keyword evidence="6" id="KW-1185">Reference proteome</keyword>
<dbReference type="PANTHER" id="PTHR43521">
    <property type="entry name" value="ALPHA-AMINOADIPIC SEMIALDEHYDE DEHYDROGENASE"/>
    <property type="match status" value="1"/>
</dbReference>
<accession>A0A835Z7L1</accession>
<dbReference type="Pfam" id="PF00171">
    <property type="entry name" value="Aldedh"/>
    <property type="match status" value="1"/>
</dbReference>
<protein>
    <submittedName>
        <fullName evidence="5">Aldehyde dehydrogenase</fullName>
    </submittedName>
</protein>
<dbReference type="OrthoDB" id="440325at2759"/>